<dbReference type="EMBL" id="ABCB02000019">
    <property type="protein sequence ID" value="EDO60751.1"/>
    <property type="molecule type" value="Genomic_DNA"/>
</dbReference>
<feature type="region of interest" description="Disordered" evidence="1">
    <location>
        <begin position="16"/>
        <end position="43"/>
    </location>
</feature>
<dbReference type="Proteomes" id="UP000003490">
    <property type="component" value="Unassembled WGS sequence"/>
</dbReference>
<proteinExistence type="predicted"/>
<evidence type="ECO:0000313" key="5">
    <source>
        <dbReference type="Proteomes" id="UP000220611"/>
    </source>
</evidence>
<reference evidence="2 4" key="1">
    <citation type="submission" date="2007-08" db="EMBL/GenBank/DDBJ databases">
        <title>Draft genome sequence of Clostridium leptum (DSM 753).</title>
        <authorList>
            <person name="Sudarsanam P."/>
            <person name="Ley R."/>
            <person name="Guruge J."/>
            <person name="Turnbaugh P.J."/>
            <person name="Mahowald M."/>
            <person name="Liep D."/>
            <person name="Gordon J."/>
        </authorList>
    </citation>
    <scope>NUCLEOTIDE SEQUENCE [LARGE SCALE GENOMIC DNA]</scope>
    <source>
        <strain evidence="2 4">DSM 753</strain>
    </source>
</reference>
<dbReference type="AlphaFoldDB" id="A7VUV0"/>
<dbReference type="Proteomes" id="UP000220611">
    <property type="component" value="Unassembled WGS sequence"/>
</dbReference>
<evidence type="ECO:0000313" key="3">
    <source>
        <dbReference type="EMBL" id="PEQ24664.1"/>
    </source>
</evidence>
<reference evidence="3 5" key="3">
    <citation type="submission" date="2017-07" db="EMBL/GenBank/DDBJ databases">
        <title>Prevalence of linear plasmids in Cutibacterium (Propionibacterium) acnes isolates obtained from prostatic tissue.</title>
        <authorList>
            <person name="Davidsson S."/>
            <person name="Carlsson J."/>
            <person name="Molling P."/>
            <person name="Andren O."/>
            <person name="Andersson S.-O."/>
            <person name="Brzuszkiewicz E."/>
            <person name="Poehlein A."/>
            <person name="Al-Zeer M."/>
            <person name="Brinkmann V."/>
            <person name="Scavenius C."/>
            <person name="Nazipi S."/>
            <person name="Soderquist B."/>
            <person name="Bruggemann H."/>
        </authorList>
    </citation>
    <scope>NUCLEOTIDE SEQUENCE [LARGE SCALE GENOMIC DNA]</scope>
    <source>
        <strain evidence="3 5">DSM 753</strain>
    </source>
</reference>
<reference evidence="2 4" key="2">
    <citation type="submission" date="2007-08" db="EMBL/GenBank/DDBJ databases">
        <authorList>
            <person name="Fulton L."/>
            <person name="Clifton S."/>
            <person name="Fulton B."/>
            <person name="Xu J."/>
            <person name="Minx P."/>
            <person name="Pepin K.H."/>
            <person name="Johnson M."/>
            <person name="Thiruvilangam P."/>
            <person name="Bhonagiri V."/>
            <person name="Nash W.E."/>
            <person name="Wang C."/>
            <person name="Mardis E.R."/>
            <person name="Wilson R.K."/>
        </authorList>
    </citation>
    <scope>NUCLEOTIDE SEQUENCE [LARGE SCALE GENOMIC DNA]</scope>
    <source>
        <strain evidence="2 4">DSM 753</strain>
    </source>
</reference>
<accession>A7VUV0</accession>
<protein>
    <submittedName>
        <fullName evidence="2">Uncharacterized protein</fullName>
    </submittedName>
</protein>
<evidence type="ECO:0000313" key="4">
    <source>
        <dbReference type="Proteomes" id="UP000003490"/>
    </source>
</evidence>
<organism evidence="2 4">
    <name type="scientific">[Clostridium] leptum DSM 753</name>
    <dbReference type="NCBI Taxonomy" id="428125"/>
    <lineage>
        <taxon>Bacteria</taxon>
        <taxon>Bacillati</taxon>
        <taxon>Bacillota</taxon>
        <taxon>Clostridia</taxon>
        <taxon>Eubacteriales</taxon>
        <taxon>Oscillospiraceae</taxon>
        <taxon>Oscillospiraceae incertae sedis</taxon>
    </lineage>
</organism>
<comment type="caution">
    <text evidence="2">The sequence shown here is derived from an EMBL/GenBank/DDBJ whole genome shotgun (WGS) entry which is preliminary data.</text>
</comment>
<dbReference type="EMBL" id="NOXF01000004">
    <property type="protein sequence ID" value="PEQ24664.1"/>
    <property type="molecule type" value="Genomic_DNA"/>
</dbReference>
<gene>
    <name evidence="3" type="ORF">CH238_06790</name>
    <name evidence="2" type="ORF">CLOLEP_02348</name>
</gene>
<sequence length="63" mass="7247">MSQASCLKLSAYERYGQDDHNDRHDPYHKAVRKQTGTSESQRKIKSAFPLALIIASYHMFFTA</sequence>
<evidence type="ECO:0000313" key="2">
    <source>
        <dbReference type="EMBL" id="EDO60751.1"/>
    </source>
</evidence>
<dbReference type="HOGENOM" id="CLU_2877906_0_0_9"/>
<keyword evidence="5" id="KW-1185">Reference proteome</keyword>
<evidence type="ECO:0000256" key="1">
    <source>
        <dbReference type="SAM" id="MobiDB-lite"/>
    </source>
</evidence>
<name>A7VUV0_9FIRM</name>
<feature type="compositionally biased region" description="Basic and acidic residues" evidence="1">
    <location>
        <begin position="16"/>
        <end position="28"/>
    </location>
</feature>